<gene>
    <name evidence="2" type="ORF">Q31a_58120</name>
</gene>
<evidence type="ECO:0000313" key="3">
    <source>
        <dbReference type="Proteomes" id="UP000318017"/>
    </source>
</evidence>
<dbReference type="Proteomes" id="UP000318017">
    <property type="component" value="Chromosome"/>
</dbReference>
<organism evidence="2 3">
    <name type="scientific">Aureliella helgolandensis</name>
    <dbReference type="NCBI Taxonomy" id="2527968"/>
    <lineage>
        <taxon>Bacteria</taxon>
        <taxon>Pseudomonadati</taxon>
        <taxon>Planctomycetota</taxon>
        <taxon>Planctomycetia</taxon>
        <taxon>Pirellulales</taxon>
        <taxon>Pirellulaceae</taxon>
        <taxon>Aureliella</taxon>
    </lineage>
</organism>
<sequence>MHDKQSEPWIHLGECPFCQGGLRRIRVCQSGTPAQHLFAMCDECEALWTAPDLDAAMSFPNLDAPQCPICAASLYGPGTGWATLEEIVGTPWAAAVQIDDPADDEGGVEGGAPENLAAGPPKKPLVSQGDSDPDADLTYGQDDPKPGC</sequence>
<evidence type="ECO:0000256" key="1">
    <source>
        <dbReference type="SAM" id="MobiDB-lite"/>
    </source>
</evidence>
<dbReference type="AlphaFoldDB" id="A0A518GFQ0"/>
<dbReference type="EMBL" id="CP036298">
    <property type="protein sequence ID" value="QDV27423.1"/>
    <property type="molecule type" value="Genomic_DNA"/>
</dbReference>
<evidence type="ECO:0000313" key="2">
    <source>
        <dbReference type="EMBL" id="QDV27423.1"/>
    </source>
</evidence>
<feature type="region of interest" description="Disordered" evidence="1">
    <location>
        <begin position="98"/>
        <end position="148"/>
    </location>
</feature>
<dbReference type="RefSeq" id="WP_145084796.1">
    <property type="nucleotide sequence ID" value="NZ_CP036298.1"/>
</dbReference>
<dbReference type="OrthoDB" id="287438at2"/>
<name>A0A518GFQ0_9BACT</name>
<keyword evidence="3" id="KW-1185">Reference proteome</keyword>
<dbReference type="KEGG" id="ahel:Q31a_58120"/>
<accession>A0A518GFQ0</accession>
<protein>
    <submittedName>
        <fullName evidence="2">Uncharacterized protein</fullName>
    </submittedName>
</protein>
<reference evidence="2 3" key="1">
    <citation type="submission" date="2019-02" db="EMBL/GenBank/DDBJ databases">
        <title>Deep-cultivation of Planctomycetes and their phenomic and genomic characterization uncovers novel biology.</title>
        <authorList>
            <person name="Wiegand S."/>
            <person name="Jogler M."/>
            <person name="Boedeker C."/>
            <person name="Pinto D."/>
            <person name="Vollmers J."/>
            <person name="Rivas-Marin E."/>
            <person name="Kohn T."/>
            <person name="Peeters S.H."/>
            <person name="Heuer A."/>
            <person name="Rast P."/>
            <person name="Oberbeckmann S."/>
            <person name="Bunk B."/>
            <person name="Jeske O."/>
            <person name="Meyerdierks A."/>
            <person name="Storesund J.E."/>
            <person name="Kallscheuer N."/>
            <person name="Luecker S."/>
            <person name="Lage O.M."/>
            <person name="Pohl T."/>
            <person name="Merkel B.J."/>
            <person name="Hornburger P."/>
            <person name="Mueller R.-W."/>
            <person name="Bruemmer F."/>
            <person name="Labrenz M."/>
            <person name="Spormann A.M."/>
            <person name="Op den Camp H."/>
            <person name="Overmann J."/>
            <person name="Amann R."/>
            <person name="Jetten M.S.M."/>
            <person name="Mascher T."/>
            <person name="Medema M.H."/>
            <person name="Devos D.P."/>
            <person name="Kaster A.-K."/>
            <person name="Ovreas L."/>
            <person name="Rohde M."/>
            <person name="Galperin M.Y."/>
            <person name="Jogler C."/>
        </authorList>
    </citation>
    <scope>NUCLEOTIDE SEQUENCE [LARGE SCALE GENOMIC DNA]</scope>
    <source>
        <strain evidence="2 3">Q31a</strain>
    </source>
</reference>
<proteinExistence type="predicted"/>